<dbReference type="eggNOG" id="KOG2190">
    <property type="taxonomic scope" value="Eukaryota"/>
</dbReference>
<evidence type="ECO:0000259" key="4">
    <source>
        <dbReference type="SMART" id="SM00322"/>
    </source>
</evidence>
<dbReference type="SMART" id="SM00322">
    <property type="entry name" value="KH"/>
    <property type="match status" value="3"/>
</dbReference>
<evidence type="ECO:0000313" key="6">
    <source>
        <dbReference type="Proteomes" id="UP000000707"/>
    </source>
</evidence>
<feature type="domain" description="K Homology" evidence="4">
    <location>
        <begin position="222"/>
        <end position="293"/>
    </location>
</feature>
<feature type="domain" description="K Homology" evidence="4">
    <location>
        <begin position="139"/>
        <end position="209"/>
    </location>
</feature>
<evidence type="ECO:0000256" key="2">
    <source>
        <dbReference type="PROSITE-ProRule" id="PRU00117"/>
    </source>
</evidence>
<keyword evidence="6" id="KW-1185">Reference proteome</keyword>
<evidence type="ECO:0000256" key="3">
    <source>
        <dbReference type="SAM" id="MobiDB-lite"/>
    </source>
</evidence>
<dbReference type="SUPFAM" id="SSF54791">
    <property type="entry name" value="Eukaryotic type KH-domain (KH-domain type I)"/>
    <property type="match status" value="3"/>
</dbReference>
<proteinExistence type="predicted"/>
<dbReference type="InterPro" id="IPR004087">
    <property type="entry name" value="KH_dom"/>
</dbReference>
<accession>G3B552</accession>
<keyword evidence="1" id="KW-0677">Repeat</keyword>
<dbReference type="Gene3D" id="3.30.1370.10">
    <property type="entry name" value="K Homology domain, type 1"/>
    <property type="match status" value="3"/>
</dbReference>
<dbReference type="PROSITE" id="PS50084">
    <property type="entry name" value="KH_TYPE_1"/>
    <property type="match status" value="3"/>
</dbReference>
<organism evidence="6">
    <name type="scientific">Candida tenuis (strain ATCC 10573 / BCRC 21748 / CBS 615 / JCM 9827 / NBRC 10315 / NRRL Y-1498 / VKM Y-70)</name>
    <name type="common">Yeast</name>
    <name type="synonym">Yamadazyma tenuis</name>
    <dbReference type="NCBI Taxonomy" id="590646"/>
    <lineage>
        <taxon>Eukaryota</taxon>
        <taxon>Fungi</taxon>
        <taxon>Dikarya</taxon>
        <taxon>Ascomycota</taxon>
        <taxon>Saccharomycotina</taxon>
        <taxon>Pichiomycetes</taxon>
        <taxon>Debaryomycetaceae</taxon>
        <taxon>Yamadazyma</taxon>
    </lineage>
</organism>
<dbReference type="GO" id="GO:0003723">
    <property type="term" value="F:RNA binding"/>
    <property type="evidence" value="ECO:0007669"/>
    <property type="project" value="UniProtKB-UniRule"/>
</dbReference>
<dbReference type="InterPro" id="IPR036612">
    <property type="entry name" value="KH_dom_type_1_sf"/>
</dbReference>
<dbReference type="KEGG" id="cten:18250339"/>
<dbReference type="GeneID" id="18250339"/>
<feature type="domain" description="K Homology" evidence="4">
    <location>
        <begin position="473"/>
        <end position="554"/>
    </location>
</feature>
<dbReference type="AlphaFoldDB" id="G3B552"/>
<gene>
    <name evidence="5" type="ORF">CANTEDRAFT_93908</name>
</gene>
<sequence length="562" mass="61084">MSSSTNSNVLKRKNEDSDSVSDDISKKRVALDGEQIDESLKQEVEAKTAPAIGSSNSSDEEEYDPSVPGLKSPPAVDVATESNESKQASEEPEEEHKSPEHSQPQRPSQPVSTTGDESPSVSHNPVSSVTYQREKEDPTVVSFRMYCPVKEAGLIVGKKGEQINHIRDRANVKVFVSDNIKGVPERIVTVRGSAENVAKAFGLAVRAILDEPEDEASSINSSSYDLRLLIPHPLVGYIIGKQGSKFREIEENSAAKLKAAETPLPYSTDRILLINGVSDAIHIAVYYVAQVVLEHKDALSKQKIVFYNPANYQPNSNPLSTLTGMSPPVNNNMNMNTMGNMGNMSNVGGMNNNMNALSALNSLSSMMMPNNNVMMNPMANAPMGNPTMGNAHMGNSPMANNSMGMQNPQSPYAASKQPYNFQMMFQPSNNPQQNYNSRQPINAPPQQAYTDELGNSMVGEVLTHPLVPSGSGDKYNQDVFVANNSIGSVIGKGGNNIKQIRETSGCTYVKIEPDRGDTMMLGGGRGRLNMRKLTLTGSLNSINTAIYLINQRINTDKERNLN</sequence>
<feature type="compositionally biased region" description="Polar residues" evidence="3">
    <location>
        <begin position="104"/>
        <end position="117"/>
    </location>
</feature>
<protein>
    <recommendedName>
        <fullName evidence="4">K Homology domain-containing protein</fullName>
    </recommendedName>
</protein>
<dbReference type="InterPro" id="IPR004088">
    <property type="entry name" value="KH_dom_type_1"/>
</dbReference>
<reference evidence="5 6" key="1">
    <citation type="journal article" date="2011" name="Proc. Natl. Acad. Sci. U.S.A.">
        <title>Comparative genomics of xylose-fermenting fungi for enhanced biofuel production.</title>
        <authorList>
            <person name="Wohlbach D.J."/>
            <person name="Kuo A."/>
            <person name="Sato T.K."/>
            <person name="Potts K.M."/>
            <person name="Salamov A.A."/>
            <person name="LaButti K.M."/>
            <person name="Sun H."/>
            <person name="Clum A."/>
            <person name="Pangilinan J.L."/>
            <person name="Lindquist E.A."/>
            <person name="Lucas S."/>
            <person name="Lapidus A."/>
            <person name="Jin M."/>
            <person name="Gunawan C."/>
            <person name="Balan V."/>
            <person name="Dale B.E."/>
            <person name="Jeffries T.W."/>
            <person name="Zinkel R."/>
            <person name="Barry K.W."/>
            <person name="Grigoriev I.V."/>
            <person name="Gasch A.P."/>
        </authorList>
    </citation>
    <scope>NUCLEOTIDE SEQUENCE [LARGE SCALE GENOMIC DNA]</scope>
    <source>
        <strain evidence="6">ATCC 10573 / BCRC 21748 / CBS 615 / JCM 9827 / NBRC 10315 / NRRL Y-1498 / VKM Y-70</strain>
    </source>
</reference>
<evidence type="ECO:0000313" key="5">
    <source>
        <dbReference type="EMBL" id="EGV63139.1"/>
    </source>
</evidence>
<dbReference type="Pfam" id="PF00013">
    <property type="entry name" value="KH_1"/>
    <property type="match status" value="3"/>
</dbReference>
<dbReference type="STRING" id="590646.G3B552"/>
<dbReference type="HOGENOM" id="CLU_022670_9_0_1"/>
<feature type="compositionally biased region" description="Basic and acidic residues" evidence="3">
    <location>
        <begin position="83"/>
        <end position="100"/>
    </location>
</feature>
<dbReference type="EMBL" id="GL996524">
    <property type="protein sequence ID" value="EGV63139.1"/>
    <property type="molecule type" value="Genomic_DNA"/>
</dbReference>
<feature type="region of interest" description="Disordered" evidence="3">
    <location>
        <begin position="1"/>
        <end position="134"/>
    </location>
</feature>
<dbReference type="Proteomes" id="UP000000707">
    <property type="component" value="Unassembled WGS sequence"/>
</dbReference>
<feature type="compositionally biased region" description="Low complexity" evidence="3">
    <location>
        <begin position="118"/>
        <end position="129"/>
    </location>
</feature>
<keyword evidence="2" id="KW-0694">RNA-binding</keyword>
<name>G3B552_CANTC</name>
<evidence type="ECO:0000256" key="1">
    <source>
        <dbReference type="ARBA" id="ARBA00022737"/>
    </source>
</evidence>
<dbReference type="PANTHER" id="PTHR10288">
    <property type="entry name" value="KH DOMAIN CONTAINING RNA BINDING PROTEIN"/>
    <property type="match status" value="1"/>
</dbReference>
<dbReference type="OrthoDB" id="1937934at2759"/>